<reference evidence="2" key="1">
    <citation type="submission" date="2019-12" db="EMBL/GenBank/DDBJ databases">
        <title>High-Quality draft genome sequences of three cyanobacteria isolated from the limestone walls of the Old Cathedral of Coimbra.</title>
        <authorList>
            <person name="Tiago I."/>
            <person name="Soares F."/>
            <person name="Portugal A."/>
        </authorList>
    </citation>
    <scope>NUCLEOTIDE SEQUENCE [LARGE SCALE GENOMIC DNA]</scope>
    <source>
        <strain evidence="2">C</strain>
    </source>
</reference>
<dbReference type="EMBL" id="WVIC01000014">
    <property type="protein sequence ID" value="NCJ06599.1"/>
    <property type="molecule type" value="Genomic_DNA"/>
</dbReference>
<sequence>MSRRTHVSEGTLYTTRDQCFKELASIESEIQRAIQVSGVVHFDETGLRVNQHLWWLHVAATDGLTYYFVHPKRGQDAMNEMGILRLVWWPCCP</sequence>
<dbReference type="Proteomes" id="UP000607397">
    <property type="component" value="Unassembled WGS sequence"/>
</dbReference>
<name>A0A8K1ZWS9_9CYAN</name>
<dbReference type="InterPro" id="IPR004291">
    <property type="entry name" value="Transposase_IS66_central"/>
</dbReference>
<dbReference type="PANTHER" id="PTHR33678:SF1">
    <property type="entry name" value="BLL1576 PROTEIN"/>
    <property type="match status" value="1"/>
</dbReference>
<evidence type="ECO:0000313" key="3">
    <source>
        <dbReference type="Proteomes" id="UP000607397"/>
    </source>
</evidence>
<dbReference type="InterPro" id="IPR052344">
    <property type="entry name" value="Transposase-related"/>
</dbReference>
<dbReference type="PANTHER" id="PTHR33678">
    <property type="entry name" value="BLL1576 PROTEIN"/>
    <property type="match status" value="1"/>
</dbReference>
<dbReference type="RefSeq" id="WP_161825089.1">
    <property type="nucleotide sequence ID" value="NZ_WVIC01000014.1"/>
</dbReference>
<comment type="caution">
    <text evidence="2">The sequence shown here is derived from an EMBL/GenBank/DDBJ whole genome shotgun (WGS) entry which is preliminary data.</text>
</comment>
<proteinExistence type="predicted"/>
<feature type="domain" description="Transposase IS66 central" evidence="1">
    <location>
        <begin position="6"/>
        <end position="81"/>
    </location>
</feature>
<protein>
    <submittedName>
        <fullName evidence="2">Transposase</fullName>
    </submittedName>
</protein>
<accession>A0A8K1ZWS9</accession>
<dbReference type="Pfam" id="PF03050">
    <property type="entry name" value="DDE_Tnp_IS66"/>
    <property type="match status" value="1"/>
</dbReference>
<evidence type="ECO:0000259" key="1">
    <source>
        <dbReference type="Pfam" id="PF03050"/>
    </source>
</evidence>
<evidence type="ECO:0000313" key="2">
    <source>
        <dbReference type="EMBL" id="NCJ06599.1"/>
    </source>
</evidence>
<gene>
    <name evidence="2" type="ORF">GS597_08800</name>
</gene>
<keyword evidence="3" id="KW-1185">Reference proteome</keyword>
<organism evidence="2 3">
    <name type="scientific">Petrachloros mirabilis ULC683</name>
    <dbReference type="NCBI Taxonomy" id="2781853"/>
    <lineage>
        <taxon>Bacteria</taxon>
        <taxon>Bacillati</taxon>
        <taxon>Cyanobacteriota</taxon>
        <taxon>Cyanophyceae</taxon>
        <taxon>Synechococcales</taxon>
        <taxon>Petrachlorosaceae</taxon>
        <taxon>Petrachloros</taxon>
        <taxon>Petrachloros mirabilis</taxon>
    </lineage>
</organism>
<dbReference type="AlphaFoldDB" id="A0A8K1ZWS9"/>